<name>A0ABS4EQY4_9HYPH</name>
<reference evidence="1 2" key="1">
    <citation type="submission" date="2021-03" db="EMBL/GenBank/DDBJ databases">
        <title>Genomic Encyclopedia of Type Strains, Phase IV (KMG-IV): sequencing the most valuable type-strain genomes for metagenomic binning, comparative biology and taxonomic classification.</title>
        <authorList>
            <person name="Goeker M."/>
        </authorList>
    </citation>
    <scope>NUCLEOTIDE SEQUENCE [LARGE SCALE GENOMIC DNA]</scope>
    <source>
        <strain evidence="1 2">DSM 26427</strain>
    </source>
</reference>
<organism evidence="1 2">
    <name type="scientific">Rhizobium herbae</name>
    <dbReference type="NCBI Taxonomy" id="508661"/>
    <lineage>
        <taxon>Bacteria</taxon>
        <taxon>Pseudomonadati</taxon>
        <taxon>Pseudomonadota</taxon>
        <taxon>Alphaproteobacteria</taxon>
        <taxon>Hyphomicrobiales</taxon>
        <taxon>Rhizobiaceae</taxon>
        <taxon>Rhizobium/Agrobacterium group</taxon>
        <taxon>Rhizobium</taxon>
    </lineage>
</organism>
<gene>
    <name evidence="1" type="ORF">J2Z75_003864</name>
</gene>
<dbReference type="Proteomes" id="UP000823786">
    <property type="component" value="Unassembled WGS sequence"/>
</dbReference>
<dbReference type="RefSeq" id="WP_209854354.1">
    <property type="nucleotide sequence ID" value="NZ_JAGGJV010000007.1"/>
</dbReference>
<evidence type="ECO:0000313" key="1">
    <source>
        <dbReference type="EMBL" id="MBP1860343.1"/>
    </source>
</evidence>
<comment type="caution">
    <text evidence="1">The sequence shown here is derived from an EMBL/GenBank/DDBJ whole genome shotgun (WGS) entry which is preliminary data.</text>
</comment>
<proteinExistence type="predicted"/>
<keyword evidence="2" id="KW-1185">Reference proteome</keyword>
<evidence type="ECO:0000313" key="2">
    <source>
        <dbReference type="Proteomes" id="UP000823786"/>
    </source>
</evidence>
<accession>A0ABS4EQY4</accession>
<sequence length="53" mass="5646">MPATDIHRRTIAAKRGKQGSLKKGVPVLSLSLSAVHLDENAESITILAVHKAD</sequence>
<protein>
    <submittedName>
        <fullName evidence="1">Uncharacterized protein</fullName>
    </submittedName>
</protein>
<dbReference type="EMBL" id="JAGGJV010000007">
    <property type="protein sequence ID" value="MBP1860343.1"/>
    <property type="molecule type" value="Genomic_DNA"/>
</dbReference>